<evidence type="ECO:0000256" key="4">
    <source>
        <dbReference type="ARBA" id="ARBA00022723"/>
    </source>
</evidence>
<evidence type="ECO:0000256" key="6">
    <source>
        <dbReference type="ARBA" id="ARBA00023014"/>
    </source>
</evidence>
<gene>
    <name evidence="8" type="ORF">IAA93_00530</name>
</gene>
<protein>
    <submittedName>
        <fullName evidence="8">TIGR01212 family radical SAM protein</fullName>
    </submittedName>
</protein>
<dbReference type="GO" id="GO:0051539">
    <property type="term" value="F:4 iron, 4 sulfur cluster binding"/>
    <property type="evidence" value="ECO:0007669"/>
    <property type="project" value="UniProtKB-KW"/>
</dbReference>
<dbReference type="InterPro" id="IPR039661">
    <property type="entry name" value="ELP3"/>
</dbReference>
<dbReference type="SFLD" id="SFLDS00029">
    <property type="entry name" value="Radical_SAM"/>
    <property type="match status" value="1"/>
</dbReference>
<dbReference type="InterPro" id="IPR032432">
    <property type="entry name" value="Radical_SAM_C"/>
</dbReference>
<keyword evidence="6" id="KW-0411">Iron-sulfur</keyword>
<comment type="caution">
    <text evidence="8">The sequence shown here is derived from an EMBL/GenBank/DDBJ whole genome shotgun (WGS) entry which is preliminary data.</text>
</comment>
<dbReference type="InterPro" id="IPR005911">
    <property type="entry name" value="YhcC-like"/>
</dbReference>
<accession>A0A9D2UGW6</accession>
<dbReference type="SFLD" id="SFLDG01091">
    <property type="entry name" value="uncharacterized_CHP01210-like"/>
    <property type="match status" value="1"/>
</dbReference>
<dbReference type="InterPro" id="IPR006638">
    <property type="entry name" value="Elp3/MiaA/NifB-like_rSAM"/>
</dbReference>
<dbReference type="Proteomes" id="UP000787625">
    <property type="component" value="Unassembled WGS sequence"/>
</dbReference>
<dbReference type="PANTHER" id="PTHR11135">
    <property type="entry name" value="HISTONE ACETYLTRANSFERASE-RELATED"/>
    <property type="match status" value="1"/>
</dbReference>
<dbReference type="Pfam" id="PF04055">
    <property type="entry name" value="Radical_SAM"/>
    <property type="match status" value="1"/>
</dbReference>
<dbReference type="Gene3D" id="3.80.30.20">
    <property type="entry name" value="tm_1862 like domain"/>
    <property type="match status" value="1"/>
</dbReference>
<feature type="domain" description="Elp3/MiaA/NifB-like radical SAM core" evidence="7">
    <location>
        <begin position="22"/>
        <end position="251"/>
    </location>
</feature>
<evidence type="ECO:0000313" key="8">
    <source>
        <dbReference type="EMBL" id="HJD52204.1"/>
    </source>
</evidence>
<dbReference type="PANTHER" id="PTHR11135:SF1">
    <property type="entry name" value="PROTEIN YHCC"/>
    <property type="match status" value="1"/>
</dbReference>
<evidence type="ECO:0000256" key="2">
    <source>
        <dbReference type="ARBA" id="ARBA00022485"/>
    </source>
</evidence>
<evidence type="ECO:0000256" key="3">
    <source>
        <dbReference type="ARBA" id="ARBA00022691"/>
    </source>
</evidence>
<proteinExistence type="predicted"/>
<dbReference type="InterPro" id="IPR007197">
    <property type="entry name" value="rSAM"/>
</dbReference>
<organism evidence="8 9">
    <name type="scientific">Candidatus Avibacteroides avistercoris</name>
    <dbReference type="NCBI Taxonomy" id="2840690"/>
    <lineage>
        <taxon>Bacteria</taxon>
        <taxon>Pseudomonadati</taxon>
        <taxon>Bacteroidota</taxon>
        <taxon>Bacteroidia</taxon>
        <taxon>Bacteroidales</taxon>
        <taxon>Bacteroidaceae</taxon>
        <taxon>Bacteroidaceae incertae sedis</taxon>
        <taxon>Candidatus Avibacteroides</taxon>
    </lineage>
</organism>
<keyword evidence="5" id="KW-0408">Iron</keyword>
<dbReference type="InterPro" id="IPR023404">
    <property type="entry name" value="rSAM_horseshoe"/>
</dbReference>
<evidence type="ECO:0000256" key="1">
    <source>
        <dbReference type="ARBA" id="ARBA00001966"/>
    </source>
</evidence>
<dbReference type="SMART" id="SM00729">
    <property type="entry name" value="Elp3"/>
    <property type="match status" value="1"/>
</dbReference>
<keyword evidence="4" id="KW-0479">Metal-binding</keyword>
<evidence type="ECO:0000259" key="7">
    <source>
        <dbReference type="SMART" id="SM00729"/>
    </source>
</evidence>
<evidence type="ECO:0000313" key="9">
    <source>
        <dbReference type="Proteomes" id="UP000787625"/>
    </source>
</evidence>
<reference evidence="8" key="2">
    <citation type="submission" date="2021-04" db="EMBL/GenBank/DDBJ databases">
        <authorList>
            <person name="Gilroy R."/>
        </authorList>
    </citation>
    <scope>NUCLEOTIDE SEQUENCE</scope>
    <source>
        <strain evidence="8">MalCec1-1739</strain>
    </source>
</reference>
<keyword evidence="2" id="KW-0004">4Fe-4S</keyword>
<reference evidence="8" key="1">
    <citation type="journal article" date="2021" name="PeerJ">
        <title>Extensive microbial diversity within the chicken gut microbiome revealed by metagenomics and culture.</title>
        <authorList>
            <person name="Gilroy R."/>
            <person name="Ravi A."/>
            <person name="Getino M."/>
            <person name="Pursley I."/>
            <person name="Horton D.L."/>
            <person name="Alikhan N.F."/>
            <person name="Baker D."/>
            <person name="Gharbi K."/>
            <person name="Hall N."/>
            <person name="Watson M."/>
            <person name="Adriaenssens E.M."/>
            <person name="Foster-Nyarko E."/>
            <person name="Jarju S."/>
            <person name="Secka A."/>
            <person name="Antonio M."/>
            <person name="Oren A."/>
            <person name="Chaudhuri R.R."/>
            <person name="La Ragione R."/>
            <person name="Hildebrand F."/>
            <person name="Pallen M.J."/>
        </authorList>
    </citation>
    <scope>NUCLEOTIDE SEQUENCE</scope>
    <source>
        <strain evidence="8">MalCec1-1739</strain>
    </source>
</reference>
<dbReference type="GO" id="GO:0003824">
    <property type="term" value="F:catalytic activity"/>
    <property type="evidence" value="ECO:0007669"/>
    <property type="project" value="InterPro"/>
</dbReference>
<evidence type="ECO:0000256" key="5">
    <source>
        <dbReference type="ARBA" id="ARBA00023004"/>
    </source>
</evidence>
<comment type="cofactor">
    <cofactor evidence="1">
        <name>[4Fe-4S] cluster</name>
        <dbReference type="ChEBI" id="CHEBI:49883"/>
    </cofactor>
</comment>
<dbReference type="EMBL" id="DWUP01000011">
    <property type="protein sequence ID" value="HJD52204.1"/>
    <property type="molecule type" value="Genomic_DNA"/>
</dbReference>
<sequence length="307" mass="34545">MMAALYNDYSSYMRRVFGCKVQKVSVDASFTCPNRDGTVGWGGCTYCNNASFSPSYCRRERSVACQVRDGVAFFARKYPQMKYLAYFQSYTSTYGRLDDLMRKYEEALSVDGVVGIVIGTRPDCMPDVLLSYLSRLSRQTYVMVEYGIESTDDAMLRHINRGHDFAVVRDAVARTAGAGVAVGGHIILGLPGDTAESIMRQPAILSGLPLTTLKLHQLQIIRGTRMAAEYAAAPGRFALFDVDDYVDVVVAYIERLRPSMVLDRFVSQSPRELLVAPDWGLKNYEFVEKVKKRLEAQQTYQGRLYRD</sequence>
<dbReference type="GO" id="GO:0046872">
    <property type="term" value="F:metal ion binding"/>
    <property type="evidence" value="ECO:0007669"/>
    <property type="project" value="UniProtKB-KW"/>
</dbReference>
<dbReference type="SFLD" id="SFLDG01086">
    <property type="entry name" value="elongater_protein-like"/>
    <property type="match status" value="1"/>
</dbReference>
<dbReference type="Pfam" id="PF16199">
    <property type="entry name" value="Radical_SAM_C"/>
    <property type="match status" value="1"/>
</dbReference>
<dbReference type="SUPFAM" id="SSF102114">
    <property type="entry name" value="Radical SAM enzymes"/>
    <property type="match status" value="1"/>
</dbReference>
<dbReference type="InterPro" id="IPR058240">
    <property type="entry name" value="rSAM_sf"/>
</dbReference>
<keyword evidence="3" id="KW-0949">S-adenosyl-L-methionine</keyword>
<dbReference type="NCBIfam" id="TIGR01212">
    <property type="entry name" value="TIGR01212 family radical SAM protein"/>
    <property type="match status" value="1"/>
</dbReference>
<dbReference type="AlphaFoldDB" id="A0A9D2UGW6"/>
<name>A0A9D2UGW6_9BACT</name>